<protein>
    <submittedName>
        <fullName evidence="2">Uncharacterized protein</fullName>
    </submittedName>
</protein>
<organism evidence="2 3">
    <name type="scientific">Citrullus colocynthis</name>
    <name type="common">colocynth</name>
    <dbReference type="NCBI Taxonomy" id="252529"/>
    <lineage>
        <taxon>Eukaryota</taxon>
        <taxon>Viridiplantae</taxon>
        <taxon>Streptophyta</taxon>
        <taxon>Embryophyta</taxon>
        <taxon>Tracheophyta</taxon>
        <taxon>Spermatophyta</taxon>
        <taxon>Magnoliopsida</taxon>
        <taxon>eudicotyledons</taxon>
        <taxon>Gunneridae</taxon>
        <taxon>Pentapetalae</taxon>
        <taxon>rosids</taxon>
        <taxon>fabids</taxon>
        <taxon>Cucurbitales</taxon>
        <taxon>Cucurbitaceae</taxon>
        <taxon>Benincaseae</taxon>
        <taxon>Citrullus</taxon>
    </lineage>
</organism>
<feature type="region of interest" description="Disordered" evidence="1">
    <location>
        <begin position="50"/>
        <end position="129"/>
    </location>
</feature>
<feature type="region of interest" description="Disordered" evidence="1">
    <location>
        <begin position="1"/>
        <end position="21"/>
    </location>
</feature>
<evidence type="ECO:0000256" key="1">
    <source>
        <dbReference type="SAM" id="MobiDB-lite"/>
    </source>
</evidence>
<name>A0ABP0XLM1_9ROSI</name>
<dbReference type="Proteomes" id="UP001642487">
    <property type="component" value="Chromosome 1"/>
</dbReference>
<accession>A0ABP0XLM1</accession>
<feature type="compositionally biased region" description="Basic and acidic residues" evidence="1">
    <location>
        <begin position="109"/>
        <end position="120"/>
    </location>
</feature>
<evidence type="ECO:0000313" key="3">
    <source>
        <dbReference type="Proteomes" id="UP001642487"/>
    </source>
</evidence>
<keyword evidence="3" id="KW-1185">Reference proteome</keyword>
<feature type="compositionally biased region" description="Polar residues" evidence="1">
    <location>
        <begin position="1"/>
        <end position="17"/>
    </location>
</feature>
<sequence length="129" mass="14425">MPSFTNLMEITESSNHPPTCRDVIAAGREKKKSNLRQKDHNKYCKLHCDHNHDMESHSSNVAKSAMGRPQLKGVATAKPRSVSDANSPTKRSAWKRSPQTLEGLLKNPLEGKERASPEKPAKRRSRSLV</sequence>
<dbReference type="EMBL" id="OZ021735">
    <property type="protein sequence ID" value="CAK9309062.1"/>
    <property type="molecule type" value="Genomic_DNA"/>
</dbReference>
<reference evidence="2 3" key="1">
    <citation type="submission" date="2024-03" db="EMBL/GenBank/DDBJ databases">
        <authorList>
            <person name="Gkanogiannis A."/>
            <person name="Becerra Lopez-Lavalle L."/>
        </authorList>
    </citation>
    <scope>NUCLEOTIDE SEQUENCE [LARGE SCALE GENOMIC DNA]</scope>
</reference>
<proteinExistence type="predicted"/>
<gene>
    <name evidence="2" type="ORF">CITCOLO1_LOCUS587</name>
</gene>
<evidence type="ECO:0000313" key="2">
    <source>
        <dbReference type="EMBL" id="CAK9309062.1"/>
    </source>
</evidence>